<dbReference type="AlphaFoldDB" id="A0A8J5QVJ6"/>
<keyword evidence="3" id="KW-0732">Signal</keyword>
<comment type="caution">
    <text evidence="5">The sequence shown here is derived from an EMBL/GenBank/DDBJ whole genome shotgun (WGS) entry which is preliminary data.</text>
</comment>
<evidence type="ECO:0000259" key="4">
    <source>
        <dbReference type="Pfam" id="PF05057"/>
    </source>
</evidence>
<dbReference type="InterPro" id="IPR044294">
    <property type="entry name" value="Lipase-like"/>
</dbReference>
<feature type="domain" description="DUF676" evidence="4">
    <location>
        <begin position="4"/>
        <end position="214"/>
    </location>
</feature>
<keyword evidence="2" id="KW-1133">Transmembrane helix</keyword>
<dbReference type="GO" id="GO:0005811">
    <property type="term" value="C:lipid droplet"/>
    <property type="evidence" value="ECO:0007669"/>
    <property type="project" value="TreeGrafter"/>
</dbReference>
<dbReference type="Proteomes" id="UP000694255">
    <property type="component" value="Unassembled WGS sequence"/>
</dbReference>
<evidence type="ECO:0000313" key="5">
    <source>
        <dbReference type="EMBL" id="KAG7665895.1"/>
    </source>
</evidence>
<reference evidence="5 6" key="1">
    <citation type="journal article" date="2021" name="DNA Res.">
        <title>Genome analysis of Candida subhashii reveals its hybrid nature and dual mitochondrial genome conformations.</title>
        <authorList>
            <person name="Mixao V."/>
            <person name="Hegedusova E."/>
            <person name="Saus E."/>
            <person name="Pryszcz L.P."/>
            <person name="Cillingova A."/>
            <person name="Nosek J."/>
            <person name="Gabaldon T."/>
        </authorList>
    </citation>
    <scope>NUCLEOTIDE SEQUENCE [LARGE SCALE GENOMIC DNA]</scope>
    <source>
        <strain evidence="5 6">CBS 10753</strain>
    </source>
</reference>
<dbReference type="InterPro" id="IPR007751">
    <property type="entry name" value="DUF676_lipase-like"/>
</dbReference>
<keyword evidence="6" id="KW-1185">Reference proteome</keyword>
<evidence type="ECO:0000256" key="1">
    <source>
        <dbReference type="ARBA" id="ARBA00022963"/>
    </source>
</evidence>
<keyword evidence="1" id="KW-0443">Lipid metabolism</keyword>
<dbReference type="PANTHER" id="PTHR12482:SF65">
    <property type="entry name" value="ESTERASE, PUTATIVE (AFU_ORTHOLOGUE AFUA_3G12320)-RELATED"/>
    <property type="match status" value="1"/>
</dbReference>
<keyword evidence="2" id="KW-0472">Membrane</keyword>
<name>A0A8J5QVJ6_9ASCO</name>
<dbReference type="EMBL" id="JAGSYN010000045">
    <property type="protein sequence ID" value="KAG7665895.1"/>
    <property type="molecule type" value="Genomic_DNA"/>
</dbReference>
<feature type="transmembrane region" description="Helical" evidence="2">
    <location>
        <begin position="271"/>
        <end position="302"/>
    </location>
</feature>
<dbReference type="PANTHER" id="PTHR12482">
    <property type="entry name" value="LIPASE ROG1-RELATED-RELATED"/>
    <property type="match status" value="1"/>
</dbReference>
<dbReference type="RefSeq" id="XP_049266127.1">
    <property type="nucleotide sequence ID" value="XM_049409242.1"/>
</dbReference>
<feature type="chain" id="PRO_5035322345" description="DUF676 domain-containing protein" evidence="3">
    <location>
        <begin position="17"/>
        <end position="460"/>
    </location>
</feature>
<evidence type="ECO:0000313" key="6">
    <source>
        <dbReference type="Proteomes" id="UP000694255"/>
    </source>
</evidence>
<sequence length="460" mass="53098">MTTNIHLVILVHGLWGNPTHLSYLEKQITQNIIPSQGKDNDNDNEIIQVYKTGSHSGYMTYDGIDINGKRISDEILTETKRLENNPDHKIIKFSIIGYSLGGLIARYSIGILYSHGYFNSIKPINFVTFCTPHVGVRNPMTPTRSIRIYNKLAPLTLAITGRQLFLTDKVGKFNKPLLVWMADPKSLFYKVLNQFKYKSLYSNVVNDKRTSWYTSAICAYDPVNSVLNSNPINIKATYVKGYEPTVIDINQPVSYEEQGHHAIHDSSLWRYMWMIFSFLALLFKTIIHTPIWAIAVIISSTLQTIRLNKRVREFLSDTSNNLLHLYEYVEQELTDFENHEYRNETTTTAAANKTESIMNDIENEVSDKLSDTQDSFVEHVYETLGWEEPHSKTASPLYLNEDQQYIIKSLNSLEWNKYPAILRHTLRTHSDIIVRNEFDQDVNEGKVVINHFVNEVFKTQ</sequence>
<keyword evidence="1" id="KW-0442">Lipid degradation</keyword>
<organism evidence="5 6">
    <name type="scientific">[Candida] subhashii</name>
    <dbReference type="NCBI Taxonomy" id="561895"/>
    <lineage>
        <taxon>Eukaryota</taxon>
        <taxon>Fungi</taxon>
        <taxon>Dikarya</taxon>
        <taxon>Ascomycota</taxon>
        <taxon>Saccharomycotina</taxon>
        <taxon>Pichiomycetes</taxon>
        <taxon>Debaryomycetaceae</taxon>
        <taxon>Spathaspora</taxon>
    </lineage>
</organism>
<keyword evidence="2" id="KW-0812">Transmembrane</keyword>
<evidence type="ECO:0000256" key="2">
    <source>
        <dbReference type="SAM" id="Phobius"/>
    </source>
</evidence>
<dbReference type="GO" id="GO:0004622">
    <property type="term" value="F:phosphatidylcholine lysophospholipase activity"/>
    <property type="evidence" value="ECO:0007669"/>
    <property type="project" value="TreeGrafter"/>
</dbReference>
<accession>A0A8J5QVJ6</accession>
<feature type="signal peptide" evidence="3">
    <location>
        <begin position="1"/>
        <end position="16"/>
    </location>
</feature>
<evidence type="ECO:0000256" key="3">
    <source>
        <dbReference type="SAM" id="SignalP"/>
    </source>
</evidence>
<dbReference type="GO" id="GO:0016042">
    <property type="term" value="P:lipid catabolic process"/>
    <property type="evidence" value="ECO:0007669"/>
    <property type="project" value="UniProtKB-KW"/>
</dbReference>
<proteinExistence type="predicted"/>
<dbReference type="GeneID" id="73467319"/>
<dbReference type="OrthoDB" id="273452at2759"/>
<dbReference type="Pfam" id="PF05057">
    <property type="entry name" value="DUF676"/>
    <property type="match status" value="1"/>
</dbReference>
<protein>
    <recommendedName>
        <fullName evidence="4">DUF676 domain-containing protein</fullName>
    </recommendedName>
</protein>
<gene>
    <name evidence="5" type="ORF">J8A68_000518</name>
</gene>
<dbReference type="GO" id="GO:0047372">
    <property type="term" value="F:monoacylglycerol lipase activity"/>
    <property type="evidence" value="ECO:0007669"/>
    <property type="project" value="TreeGrafter"/>
</dbReference>